<dbReference type="AlphaFoldDB" id="I7K023"/>
<dbReference type="Proteomes" id="UP000051521">
    <property type="component" value="Unassembled WGS sequence"/>
</dbReference>
<dbReference type="Proteomes" id="UP000009326">
    <property type="component" value="Unassembled WGS sequence"/>
</dbReference>
<reference evidence="2 4" key="1">
    <citation type="submission" date="2012-06" db="EMBL/GenBank/DDBJ databases">
        <title>Draft genome sequence of Lactobacillus gigeriorum CRBIP 24.85T, isolated from chicken crop.</title>
        <authorList>
            <person name="Cousin S."/>
            <person name="Ma L."/>
            <person name="Creno S."/>
            <person name="Clermont D."/>
            <person name="Loux V."/>
            <person name="Bizet C."/>
            <person name="Bouchier C."/>
        </authorList>
    </citation>
    <scope>NUCLEOTIDE SEQUENCE [LARGE SCALE GENOMIC DNA]</scope>
    <source>
        <strain evidence="4">CRBIP 24.85T</strain>
        <strain evidence="2">Type strain: CRBIP 24.85</strain>
    </source>
</reference>
<keyword evidence="5" id="KW-1185">Reference proteome</keyword>
<keyword evidence="1" id="KW-0812">Transmembrane</keyword>
<evidence type="ECO:0000313" key="3">
    <source>
        <dbReference type="EMBL" id="KRN14390.1"/>
    </source>
</evidence>
<proteinExistence type="predicted"/>
<keyword evidence="1" id="KW-0472">Membrane</keyword>
<organism evidence="2 4">
    <name type="scientific">Lactobacillus gigeriorum DSM 23908 = CRBIP 24.85</name>
    <dbReference type="NCBI Taxonomy" id="1423751"/>
    <lineage>
        <taxon>Bacteria</taxon>
        <taxon>Bacillati</taxon>
        <taxon>Bacillota</taxon>
        <taxon>Bacilli</taxon>
        <taxon>Lactobacillales</taxon>
        <taxon>Lactobacillaceae</taxon>
        <taxon>Lactobacillus</taxon>
    </lineage>
</organism>
<accession>I7K023</accession>
<dbReference type="RefSeq" id="WP_008472602.1">
    <property type="nucleotide sequence ID" value="NZ_AYZO01000003.1"/>
</dbReference>
<gene>
    <name evidence="2" type="ORF">BN52_08535</name>
    <name evidence="3" type="ORF">FC38_GL001050</name>
</gene>
<evidence type="ECO:0000313" key="4">
    <source>
        <dbReference type="Proteomes" id="UP000009326"/>
    </source>
</evidence>
<evidence type="ECO:0000313" key="2">
    <source>
        <dbReference type="EMBL" id="CCI86605.1"/>
    </source>
</evidence>
<sequence length="61" mass="7094">MEIDKKGILLVLLIYLIVGIIAFLLIYFGYSRIGLLCPVIAPVISYFAYQHRQHKRIENSR</sequence>
<dbReference type="EMBL" id="AYZO01000003">
    <property type="protein sequence ID" value="KRN14390.1"/>
    <property type="molecule type" value="Genomic_DNA"/>
</dbReference>
<feature type="transmembrane region" description="Helical" evidence="1">
    <location>
        <begin position="7"/>
        <end position="27"/>
    </location>
</feature>
<dbReference type="EMBL" id="CAKC01000030">
    <property type="protein sequence ID" value="CCI86605.1"/>
    <property type="molecule type" value="Genomic_DNA"/>
</dbReference>
<reference evidence="3 5" key="2">
    <citation type="journal article" date="2015" name="Genome Announc.">
        <title>Expanding the biotechnology potential of lactobacilli through comparative genomics of 213 strains and associated genera.</title>
        <authorList>
            <person name="Sun Z."/>
            <person name="Harris H.M."/>
            <person name="McCann A."/>
            <person name="Guo C."/>
            <person name="Argimon S."/>
            <person name="Zhang W."/>
            <person name="Yang X."/>
            <person name="Jeffery I.B."/>
            <person name="Cooney J.C."/>
            <person name="Kagawa T.F."/>
            <person name="Liu W."/>
            <person name="Song Y."/>
            <person name="Salvetti E."/>
            <person name="Wrobel A."/>
            <person name="Rasinkangas P."/>
            <person name="Parkhill J."/>
            <person name="Rea M.C."/>
            <person name="O'Sullivan O."/>
            <person name="Ritari J."/>
            <person name="Douillard F.P."/>
            <person name="Paul Ross R."/>
            <person name="Yang R."/>
            <person name="Briner A.E."/>
            <person name="Felis G.E."/>
            <person name="de Vos W.M."/>
            <person name="Barrangou R."/>
            <person name="Klaenhammer T.R."/>
            <person name="Caufield P.W."/>
            <person name="Cui Y."/>
            <person name="Zhang H."/>
            <person name="O'Toole P.W."/>
        </authorList>
    </citation>
    <scope>NUCLEOTIDE SEQUENCE [LARGE SCALE GENOMIC DNA]</scope>
    <source>
        <strain evidence="3 5">DSM 23908</strain>
    </source>
</reference>
<protein>
    <submittedName>
        <fullName evidence="2">Uncharacterized protein</fullName>
    </submittedName>
</protein>
<dbReference type="PATRIC" id="fig|1423751.3.peg.1088"/>
<keyword evidence="1" id="KW-1133">Transmembrane helix</keyword>
<evidence type="ECO:0000313" key="5">
    <source>
        <dbReference type="Proteomes" id="UP000051521"/>
    </source>
</evidence>
<name>I7K023_9LACO</name>
<evidence type="ECO:0000256" key="1">
    <source>
        <dbReference type="SAM" id="Phobius"/>
    </source>
</evidence>
<comment type="caution">
    <text evidence="2">The sequence shown here is derived from an EMBL/GenBank/DDBJ whole genome shotgun (WGS) entry which is preliminary data.</text>
</comment>
<feature type="transmembrane region" description="Helical" evidence="1">
    <location>
        <begin position="33"/>
        <end position="49"/>
    </location>
</feature>